<dbReference type="EMBL" id="HBIU01014942">
    <property type="protein sequence ID" value="CAE0628275.1"/>
    <property type="molecule type" value="Transcribed_RNA"/>
</dbReference>
<feature type="compositionally biased region" description="Basic residues" evidence="1">
    <location>
        <begin position="410"/>
        <end position="421"/>
    </location>
</feature>
<protein>
    <submittedName>
        <fullName evidence="2">Uncharacterized protein</fullName>
    </submittedName>
</protein>
<gene>
    <name evidence="2" type="ORF">HAKA00212_LOCUS6956</name>
</gene>
<reference evidence="2" key="1">
    <citation type="submission" date="2021-01" db="EMBL/GenBank/DDBJ databases">
        <authorList>
            <person name="Corre E."/>
            <person name="Pelletier E."/>
            <person name="Niang G."/>
            <person name="Scheremetjew M."/>
            <person name="Finn R."/>
            <person name="Kale V."/>
            <person name="Holt S."/>
            <person name="Cochrane G."/>
            <person name="Meng A."/>
            <person name="Brown T."/>
            <person name="Cohen L."/>
        </authorList>
    </citation>
    <scope>NUCLEOTIDE SEQUENCE</scope>
    <source>
        <strain evidence="2">CCMP3107</strain>
    </source>
</reference>
<evidence type="ECO:0000256" key="1">
    <source>
        <dbReference type="SAM" id="MobiDB-lite"/>
    </source>
</evidence>
<name>A0A7S3XPA2_HETAK</name>
<dbReference type="SUPFAM" id="SSF52047">
    <property type="entry name" value="RNI-like"/>
    <property type="match status" value="1"/>
</dbReference>
<evidence type="ECO:0000313" key="2">
    <source>
        <dbReference type="EMBL" id="CAE0628275.1"/>
    </source>
</evidence>
<dbReference type="SMART" id="SM00368">
    <property type="entry name" value="LRR_RI"/>
    <property type="match status" value="4"/>
</dbReference>
<proteinExistence type="predicted"/>
<dbReference type="InterPro" id="IPR032675">
    <property type="entry name" value="LRR_dom_sf"/>
</dbReference>
<sequence>MSNLKQDAVNKEFEDLLDHFADPDDEIDITAFGATGTTDLMDLQDSQPRDALRLTNDELNAELEMRGEKPKGFFTDDAKVLQKYFDVEHEEYLAKQMKERAEQQEKLAAQAGLIRRKRLVEKQLKEELLAIQRDRRAEHWLALVRGDATPPQARVELGSVAARCLAKALWGNGSLVSLDLSRNGLDDKAGAFVARALRRNGALVNLELVSNHLGPVTFATFGGSLKSNATLLHLNLEGNPLTESGLAEKTGAPEFADMLKHNNTLTSLNLFRCHLGPEAGTELLGGLEQNASLVFLDVGGNHFLQSHDARINGKIQENQSLRADLKSQAKQAAEKRSKEEAEDKRIQDEIQKERDTKQWLEEQKQKRAEERSMATEEAAAKRKEQIEEAKRIAEEKAEAERKAKADAEAKKKKKGKGKKKK</sequence>
<dbReference type="PANTHER" id="PTHR24114:SF2">
    <property type="entry name" value="F-BOX DOMAIN-CONTAINING PROTEIN-RELATED"/>
    <property type="match status" value="1"/>
</dbReference>
<dbReference type="Gene3D" id="3.80.10.10">
    <property type="entry name" value="Ribonuclease Inhibitor"/>
    <property type="match status" value="2"/>
</dbReference>
<dbReference type="InterPro" id="IPR052394">
    <property type="entry name" value="LRR-containing"/>
</dbReference>
<accession>A0A7S3XPA2</accession>
<dbReference type="PANTHER" id="PTHR24114">
    <property type="entry name" value="LEUCINE RICH REPEAT FAMILY PROTEIN"/>
    <property type="match status" value="1"/>
</dbReference>
<dbReference type="InterPro" id="IPR001611">
    <property type="entry name" value="Leu-rich_rpt"/>
</dbReference>
<feature type="region of interest" description="Disordered" evidence="1">
    <location>
        <begin position="330"/>
        <end position="421"/>
    </location>
</feature>
<organism evidence="2">
    <name type="scientific">Heterosigma akashiwo</name>
    <name type="common">Chromophytic alga</name>
    <name type="synonym">Heterosigma carterae</name>
    <dbReference type="NCBI Taxonomy" id="2829"/>
    <lineage>
        <taxon>Eukaryota</taxon>
        <taxon>Sar</taxon>
        <taxon>Stramenopiles</taxon>
        <taxon>Ochrophyta</taxon>
        <taxon>Raphidophyceae</taxon>
        <taxon>Chattonellales</taxon>
        <taxon>Chattonellaceae</taxon>
        <taxon>Heterosigma</taxon>
    </lineage>
</organism>
<feature type="compositionally biased region" description="Basic and acidic residues" evidence="1">
    <location>
        <begin position="330"/>
        <end position="409"/>
    </location>
</feature>
<dbReference type="AlphaFoldDB" id="A0A7S3XPA2"/>
<dbReference type="Pfam" id="PF13516">
    <property type="entry name" value="LRR_6"/>
    <property type="match status" value="3"/>
</dbReference>